<accession>A0A0F5HX83</accession>
<evidence type="ECO:0000313" key="2">
    <source>
        <dbReference type="Proteomes" id="UP000031563"/>
    </source>
</evidence>
<reference evidence="1" key="1">
    <citation type="submission" date="2015-02" db="EMBL/GenBank/DDBJ databases">
        <title>Genome Assembly of Bacillaceae bacterium MTCC 8252.</title>
        <authorList>
            <person name="Verma A."/>
            <person name="Khatri I."/>
            <person name="Mual P."/>
            <person name="Subramanian S."/>
            <person name="Krishnamurthi S."/>
        </authorList>
    </citation>
    <scope>NUCLEOTIDE SEQUENCE [LARGE SCALE GENOMIC DNA]</scope>
    <source>
        <strain evidence="1">MTCC 8252</strain>
    </source>
</reference>
<comment type="caution">
    <text evidence="1">The sequence shown here is derived from an EMBL/GenBank/DDBJ whole genome shotgun (WGS) entry which is preliminary data.</text>
</comment>
<dbReference type="AlphaFoldDB" id="A0A0F5HX83"/>
<keyword evidence="2" id="KW-1185">Reference proteome</keyword>
<dbReference type="InterPro" id="IPR025321">
    <property type="entry name" value="DUF4227"/>
</dbReference>
<sequence length="47" mass="5645">MLWVQSKYVEQHRYEKPAGEAIKVAYLSEGTREVWLERLLLFYLDGE</sequence>
<dbReference type="EMBL" id="JWIR02000050">
    <property type="protein sequence ID" value="KKB37906.1"/>
    <property type="molecule type" value="Genomic_DNA"/>
</dbReference>
<gene>
    <name evidence="1" type="ORF">QY95_02683</name>
</gene>
<protein>
    <submittedName>
        <fullName evidence="1">Uncharacterized protein</fullName>
    </submittedName>
</protein>
<accession>A0A0F5HZB5</accession>
<name>A0A0F5HX83_BACTR</name>
<dbReference type="Proteomes" id="UP000031563">
    <property type="component" value="Unassembled WGS sequence"/>
</dbReference>
<dbReference type="Pfam" id="PF14004">
    <property type="entry name" value="DUF4227"/>
    <property type="match status" value="1"/>
</dbReference>
<proteinExistence type="predicted"/>
<evidence type="ECO:0000313" key="1">
    <source>
        <dbReference type="EMBL" id="KKB37906.1"/>
    </source>
</evidence>
<organism evidence="1 2">
    <name type="scientific">Bacillus thermotolerans</name>
    <name type="common">Quasibacillus thermotolerans</name>
    <dbReference type="NCBI Taxonomy" id="1221996"/>
    <lineage>
        <taxon>Bacteria</taxon>
        <taxon>Bacillati</taxon>
        <taxon>Bacillota</taxon>
        <taxon>Bacilli</taxon>
        <taxon>Bacillales</taxon>
        <taxon>Bacillaceae</taxon>
        <taxon>Bacillus</taxon>
    </lineage>
</organism>
<dbReference type="STRING" id="1221996.QY95_02683"/>